<sequence>MDRSYRRSHRTDSGKTKKKPRPANKGSSLLTDHENQQLFALLGSESVSLCVAMIYLMVTRGGDRLRWTVRGKGALVFIKDYARRIYTLQLLDIRNKCCMWEQTLTKNFHAQCDTDQKNLITFEDEKENYTYGLNFANVEEAEKFKLFFERFEKEQNKPDRRKSACVAGIERELRPRRTSGSTTSSIGLFSSMASSVQTQDRSTTSKGSVFGLTRFMQNLSVFSTSSRRKGKEKSKMDKIDLSSPKKFERKPHITRSELGSLRKLDNNVKNVFAAPCHKSELTRPRQDDLSVTSNFTSHSKFVDSNANTPTEPTDGTPKRTVVGIRRTSSSVAAFLRASSPSGLAPVRSYRARGRPAPPPPTPSVPRARTSVSPAEPVTLRTLLEQIRSESGLRPRTPHAIRRPRVNPPPPPTTPVTPFSKRIPTPMPSEIDEELYAKRAPSPCPPTETAVPATSEAKGPPPAPPCPPLSMLKSSATRLEATKTSKSASRVTLTRSVTIATVSSAREDMMKQIREGTKLKAVTPQENPRPTFKNVGFVAGALARALTERRNRVLCPSSDSESDTGHNDSEWNDD</sequence>
<name>A0AA39HQH7_9BILA</name>
<feature type="compositionally biased region" description="Polar residues" evidence="1">
    <location>
        <begin position="471"/>
        <end position="487"/>
    </location>
</feature>
<feature type="domain" description="WH2" evidence="3">
    <location>
        <begin position="504"/>
        <end position="521"/>
    </location>
</feature>
<dbReference type="Pfam" id="PF00568">
    <property type="entry name" value="WH1"/>
    <property type="match status" value="1"/>
</dbReference>
<dbReference type="InterPro" id="IPR000697">
    <property type="entry name" value="WH1/EVH1_dom"/>
</dbReference>
<feature type="region of interest" description="Disordered" evidence="1">
    <location>
        <begin position="1"/>
        <end position="29"/>
    </location>
</feature>
<gene>
    <name evidence="4" type="ORF">QR680_004286</name>
</gene>
<evidence type="ECO:0000259" key="2">
    <source>
        <dbReference type="PROSITE" id="PS50229"/>
    </source>
</evidence>
<dbReference type="Proteomes" id="UP001175271">
    <property type="component" value="Unassembled WGS sequence"/>
</dbReference>
<feature type="region of interest" description="Disordered" evidence="1">
    <location>
        <begin position="394"/>
        <end position="425"/>
    </location>
</feature>
<dbReference type="PROSITE" id="PS50229">
    <property type="entry name" value="WH1"/>
    <property type="match status" value="1"/>
</dbReference>
<feature type="compositionally biased region" description="Basic residues" evidence="1">
    <location>
        <begin position="395"/>
        <end position="404"/>
    </location>
</feature>
<evidence type="ECO:0008006" key="6">
    <source>
        <dbReference type="Google" id="ProtNLM"/>
    </source>
</evidence>
<comment type="caution">
    <text evidence="4">The sequence shown here is derived from an EMBL/GenBank/DDBJ whole genome shotgun (WGS) entry which is preliminary data.</text>
</comment>
<evidence type="ECO:0000313" key="5">
    <source>
        <dbReference type="Proteomes" id="UP001175271"/>
    </source>
</evidence>
<feature type="region of interest" description="Disordered" evidence="1">
    <location>
        <begin position="551"/>
        <end position="573"/>
    </location>
</feature>
<feature type="region of interest" description="Disordered" evidence="1">
    <location>
        <begin position="439"/>
        <end position="487"/>
    </location>
</feature>
<dbReference type="InterPro" id="IPR003124">
    <property type="entry name" value="WH2_dom"/>
</dbReference>
<proteinExistence type="predicted"/>
<dbReference type="PROSITE" id="PS51082">
    <property type="entry name" value="WH2"/>
    <property type="match status" value="1"/>
</dbReference>
<dbReference type="Gene3D" id="2.30.29.30">
    <property type="entry name" value="Pleckstrin-homology domain (PH domain)/Phosphotyrosine-binding domain (PTB)"/>
    <property type="match status" value="1"/>
</dbReference>
<dbReference type="GO" id="GO:0003779">
    <property type="term" value="F:actin binding"/>
    <property type="evidence" value="ECO:0007669"/>
    <property type="project" value="InterPro"/>
</dbReference>
<evidence type="ECO:0000259" key="3">
    <source>
        <dbReference type="PROSITE" id="PS51082"/>
    </source>
</evidence>
<feature type="compositionally biased region" description="Basic and acidic residues" evidence="1">
    <location>
        <begin position="562"/>
        <end position="573"/>
    </location>
</feature>
<protein>
    <recommendedName>
        <fullName evidence="6">WH1 domain-containing protein</fullName>
    </recommendedName>
</protein>
<feature type="compositionally biased region" description="Basic and acidic residues" evidence="1">
    <location>
        <begin position="1"/>
        <end position="15"/>
    </location>
</feature>
<organism evidence="4 5">
    <name type="scientific">Steinernema hermaphroditum</name>
    <dbReference type="NCBI Taxonomy" id="289476"/>
    <lineage>
        <taxon>Eukaryota</taxon>
        <taxon>Metazoa</taxon>
        <taxon>Ecdysozoa</taxon>
        <taxon>Nematoda</taxon>
        <taxon>Chromadorea</taxon>
        <taxon>Rhabditida</taxon>
        <taxon>Tylenchina</taxon>
        <taxon>Panagrolaimomorpha</taxon>
        <taxon>Strongyloidoidea</taxon>
        <taxon>Steinernematidae</taxon>
        <taxon>Steinernema</taxon>
    </lineage>
</organism>
<reference evidence="4" key="1">
    <citation type="submission" date="2023-06" db="EMBL/GenBank/DDBJ databases">
        <title>Genomic analysis of the entomopathogenic nematode Steinernema hermaphroditum.</title>
        <authorList>
            <person name="Schwarz E.M."/>
            <person name="Heppert J.K."/>
            <person name="Baniya A."/>
            <person name="Schwartz H.T."/>
            <person name="Tan C.-H."/>
            <person name="Antoshechkin I."/>
            <person name="Sternberg P.W."/>
            <person name="Goodrich-Blair H."/>
            <person name="Dillman A.R."/>
        </authorList>
    </citation>
    <scope>NUCLEOTIDE SEQUENCE</scope>
    <source>
        <strain evidence="4">PS9179</strain>
        <tissue evidence="4">Whole animal</tissue>
    </source>
</reference>
<dbReference type="SUPFAM" id="SSF50729">
    <property type="entry name" value="PH domain-like"/>
    <property type="match status" value="1"/>
</dbReference>
<feature type="region of interest" description="Disordered" evidence="1">
    <location>
        <begin position="300"/>
        <end position="320"/>
    </location>
</feature>
<accession>A0AA39HQH7</accession>
<evidence type="ECO:0000313" key="4">
    <source>
        <dbReference type="EMBL" id="KAK0408999.1"/>
    </source>
</evidence>
<feature type="compositionally biased region" description="Pro residues" evidence="1">
    <location>
        <begin position="405"/>
        <end position="414"/>
    </location>
</feature>
<dbReference type="SMART" id="SM00461">
    <property type="entry name" value="WH1"/>
    <property type="match status" value="1"/>
</dbReference>
<keyword evidence="5" id="KW-1185">Reference proteome</keyword>
<feature type="domain" description="WH1" evidence="2">
    <location>
        <begin position="39"/>
        <end position="155"/>
    </location>
</feature>
<dbReference type="AlphaFoldDB" id="A0AA39HQH7"/>
<dbReference type="EMBL" id="JAUCMV010000003">
    <property type="protein sequence ID" value="KAK0408999.1"/>
    <property type="molecule type" value="Genomic_DNA"/>
</dbReference>
<evidence type="ECO:0000256" key="1">
    <source>
        <dbReference type="SAM" id="MobiDB-lite"/>
    </source>
</evidence>
<dbReference type="InterPro" id="IPR011993">
    <property type="entry name" value="PH-like_dom_sf"/>
</dbReference>
<dbReference type="Gene3D" id="6.10.280.150">
    <property type="match status" value="1"/>
</dbReference>
<feature type="region of interest" description="Disordered" evidence="1">
    <location>
        <begin position="341"/>
        <end position="373"/>
    </location>
</feature>
<feature type="compositionally biased region" description="Polar residues" evidence="1">
    <location>
        <begin position="300"/>
        <end position="313"/>
    </location>
</feature>
<feature type="compositionally biased region" description="Pro residues" evidence="1">
    <location>
        <begin position="458"/>
        <end position="467"/>
    </location>
</feature>